<dbReference type="AlphaFoldDB" id="A0A926HZH7"/>
<reference evidence="1" key="1">
    <citation type="submission" date="2020-08" db="EMBL/GenBank/DDBJ databases">
        <title>Genome public.</title>
        <authorList>
            <person name="Liu C."/>
            <person name="Sun Q."/>
        </authorList>
    </citation>
    <scope>NUCLEOTIDE SEQUENCE</scope>
    <source>
        <strain evidence="1">H8</strain>
    </source>
</reference>
<sequence>MIWIDVNANYLDYLRKFEDRIPKTDYGENKYKPFFGVLFEAEDLCYITQVSHPQLRHNKLKNQLDFYKIYDPKKLNRLIAVVNLNYMFPIPKSEIYPVTVSNIEQHRTFKSDKEKSQYVDLLKREMKYIDTLNLPEKAKKIYNLKYNHPTNKISVRCIDFKRMEHLAHDYILTLDERLKGFQGQYTFKEADFGKPVGNEIW</sequence>
<accession>A0A926HZH7</accession>
<proteinExistence type="predicted"/>
<dbReference type="GO" id="GO:0003723">
    <property type="term" value="F:RNA binding"/>
    <property type="evidence" value="ECO:0007669"/>
    <property type="project" value="InterPro"/>
</dbReference>
<evidence type="ECO:0000313" key="2">
    <source>
        <dbReference type="Proteomes" id="UP000611762"/>
    </source>
</evidence>
<protein>
    <submittedName>
        <fullName evidence="1">Type III toxin-antitoxin system ToxN/AbiQ family toxin</fullName>
    </submittedName>
</protein>
<gene>
    <name evidence="1" type="ORF">H8698_07705</name>
</gene>
<dbReference type="Proteomes" id="UP000611762">
    <property type="component" value="Unassembled WGS sequence"/>
</dbReference>
<dbReference type="Gene3D" id="3.10.129.130">
    <property type="match status" value="1"/>
</dbReference>
<evidence type="ECO:0000313" key="1">
    <source>
        <dbReference type="EMBL" id="MBC8540861.1"/>
    </source>
</evidence>
<dbReference type="InterPro" id="IPR053735">
    <property type="entry name" value="Type_III_TA_endoRNase"/>
</dbReference>
<dbReference type="InterPro" id="IPR025911">
    <property type="entry name" value="ToxN/AbiQ_toxin"/>
</dbReference>
<name>A0A926HZH7_9FIRM</name>
<dbReference type="EMBL" id="JACRSU010000002">
    <property type="protein sequence ID" value="MBC8540861.1"/>
    <property type="molecule type" value="Genomic_DNA"/>
</dbReference>
<dbReference type="Pfam" id="PF13958">
    <property type="entry name" value="ToxN_toxin"/>
    <property type="match status" value="1"/>
</dbReference>
<dbReference type="GO" id="GO:0004521">
    <property type="term" value="F:RNA endonuclease activity"/>
    <property type="evidence" value="ECO:0007669"/>
    <property type="project" value="InterPro"/>
</dbReference>
<organism evidence="1 2">
    <name type="scientific">Congzhengia minquanensis</name>
    <dbReference type="NCBI Taxonomy" id="2763657"/>
    <lineage>
        <taxon>Bacteria</taxon>
        <taxon>Bacillati</taxon>
        <taxon>Bacillota</taxon>
        <taxon>Clostridia</taxon>
        <taxon>Eubacteriales</taxon>
        <taxon>Oscillospiraceae</taxon>
        <taxon>Congzhengia</taxon>
    </lineage>
</organism>
<dbReference type="RefSeq" id="WP_249312070.1">
    <property type="nucleotide sequence ID" value="NZ_JACRSU010000002.1"/>
</dbReference>
<comment type="caution">
    <text evidence="1">The sequence shown here is derived from an EMBL/GenBank/DDBJ whole genome shotgun (WGS) entry which is preliminary data.</text>
</comment>
<keyword evidence="2" id="KW-1185">Reference proteome</keyword>